<organism evidence="1 2">
    <name type="scientific">Sphaerodactylus townsendi</name>
    <dbReference type="NCBI Taxonomy" id="933632"/>
    <lineage>
        <taxon>Eukaryota</taxon>
        <taxon>Metazoa</taxon>
        <taxon>Chordata</taxon>
        <taxon>Craniata</taxon>
        <taxon>Vertebrata</taxon>
        <taxon>Euteleostomi</taxon>
        <taxon>Lepidosauria</taxon>
        <taxon>Squamata</taxon>
        <taxon>Bifurcata</taxon>
        <taxon>Gekkota</taxon>
        <taxon>Sphaerodactylidae</taxon>
        <taxon>Sphaerodactylus</taxon>
    </lineage>
</organism>
<name>A0ACB8FJ33_9SAUR</name>
<evidence type="ECO:0000313" key="2">
    <source>
        <dbReference type="Proteomes" id="UP000827872"/>
    </source>
</evidence>
<gene>
    <name evidence="1" type="ORF">K3G42_021046</name>
</gene>
<dbReference type="EMBL" id="CM037617">
    <property type="protein sequence ID" value="KAH8004915.1"/>
    <property type="molecule type" value="Genomic_DNA"/>
</dbReference>
<comment type="caution">
    <text evidence="1">The sequence shown here is derived from an EMBL/GenBank/DDBJ whole genome shotgun (WGS) entry which is preliminary data.</text>
</comment>
<sequence length="410" mass="48186">MIVKCRGQQDIQFNVDLASAIQKEREFFKDHKHFRILLDEKRATIPLLAEKLTSELVEHINKSLPTLEEQINTQLQKANHDLLKCGKDTPSTESEKLNFLINKIKLFNQDITNSTQGEEALSENDTRLFTKIRKEFQEWGKKLHESARKTQKGFFDEIWRFEQQYRGRELPGFISYKTFETIIKQQIIELEAPAIEMLKKVTEMIRQDFTKTAKDHFADFRNLYRAAKNRIEDIKEQQLKEAECTARTQFAMEQFLYCQDHIYSQDLNSVREQTAEEEKNPLKISPLSFNFQNPEKFASVKEMAYHLEAYFNGENTQESHKCSSLPQTPLRDLVSAGKRLSCQIPLIILFYMLKKNGDNLQNEMLKLLQTKEEIGHLLQERKDVAEQRQLLHDRIDRLTQAQYNLAKFSG</sequence>
<protein>
    <submittedName>
        <fullName evidence="1">Uncharacterized protein</fullName>
    </submittedName>
</protein>
<accession>A0ACB8FJ33</accession>
<reference evidence="1" key="1">
    <citation type="submission" date="2021-08" db="EMBL/GenBank/DDBJ databases">
        <title>The first chromosome-level gecko genome reveals the dynamic sex chromosomes of Neotropical dwarf geckos (Sphaerodactylidae: Sphaerodactylus).</title>
        <authorList>
            <person name="Pinto B.J."/>
            <person name="Keating S.E."/>
            <person name="Gamble T."/>
        </authorList>
    </citation>
    <scope>NUCLEOTIDE SEQUENCE</scope>
    <source>
        <strain evidence="1">TG3544</strain>
    </source>
</reference>
<keyword evidence="2" id="KW-1185">Reference proteome</keyword>
<dbReference type="Proteomes" id="UP000827872">
    <property type="component" value="Linkage Group LG04"/>
</dbReference>
<evidence type="ECO:0000313" key="1">
    <source>
        <dbReference type="EMBL" id="KAH8004915.1"/>
    </source>
</evidence>
<proteinExistence type="predicted"/>